<organism evidence="11 14">
    <name type="scientific">Bradyrhizobium guangdongense</name>
    <dbReference type="NCBI Taxonomy" id="1325090"/>
    <lineage>
        <taxon>Bacteria</taxon>
        <taxon>Pseudomonadati</taxon>
        <taxon>Pseudomonadota</taxon>
        <taxon>Alphaproteobacteria</taxon>
        <taxon>Hyphomicrobiales</taxon>
        <taxon>Nitrobacteraceae</taxon>
        <taxon>Bradyrhizobium</taxon>
    </lineage>
</organism>
<evidence type="ECO:0000256" key="8">
    <source>
        <dbReference type="ARBA" id="ARBA00023136"/>
    </source>
</evidence>
<dbReference type="GO" id="GO:0006865">
    <property type="term" value="P:amino acid transport"/>
    <property type="evidence" value="ECO:0007669"/>
    <property type="project" value="UniProtKB-KW"/>
</dbReference>
<comment type="subcellular location">
    <subcellularLocation>
        <location evidence="1">Cell inner membrane</location>
        <topology evidence="1">Multi-pass membrane protein</topology>
    </subcellularLocation>
    <subcellularLocation>
        <location evidence="9">Cell membrane</location>
        <topology evidence="9">Multi-pass membrane protein</topology>
    </subcellularLocation>
</comment>
<proteinExistence type="inferred from homology"/>
<keyword evidence="3 9" id="KW-0813">Transport</keyword>
<keyword evidence="13" id="KW-1185">Reference proteome</keyword>
<evidence type="ECO:0000256" key="2">
    <source>
        <dbReference type="ARBA" id="ARBA00010072"/>
    </source>
</evidence>
<feature type="transmembrane region" description="Helical" evidence="9">
    <location>
        <begin position="136"/>
        <end position="155"/>
    </location>
</feature>
<comment type="similarity">
    <text evidence="2">Belongs to the binding-protein-dependent transport system permease family. HisMQ subfamily.</text>
</comment>
<dbReference type="PROSITE" id="PS50928">
    <property type="entry name" value="ABC_TM1"/>
    <property type="match status" value="1"/>
</dbReference>
<keyword evidence="5 9" id="KW-0812">Transmembrane</keyword>
<dbReference type="InterPro" id="IPR043429">
    <property type="entry name" value="ArtM/GltK/GlnP/TcyL/YhdX-like"/>
</dbReference>
<accession>A0A410VJ69</accession>
<dbReference type="GO" id="GO:0022857">
    <property type="term" value="F:transmembrane transporter activity"/>
    <property type="evidence" value="ECO:0007669"/>
    <property type="project" value="InterPro"/>
</dbReference>
<evidence type="ECO:0000256" key="3">
    <source>
        <dbReference type="ARBA" id="ARBA00022448"/>
    </source>
</evidence>
<dbReference type="Pfam" id="PF00528">
    <property type="entry name" value="BPD_transp_1"/>
    <property type="match status" value="1"/>
</dbReference>
<dbReference type="InterPro" id="IPR035906">
    <property type="entry name" value="MetI-like_sf"/>
</dbReference>
<feature type="domain" description="ABC transmembrane type-1" evidence="10">
    <location>
        <begin position="11"/>
        <end position="207"/>
    </location>
</feature>
<dbReference type="Proteomes" id="UP000593880">
    <property type="component" value="Plasmid unnamed"/>
</dbReference>
<keyword evidence="8 9" id="KW-0472">Membrane</keyword>
<dbReference type="CDD" id="cd06261">
    <property type="entry name" value="TM_PBP2"/>
    <property type="match status" value="1"/>
</dbReference>
<evidence type="ECO:0000259" key="10">
    <source>
        <dbReference type="PROSITE" id="PS50928"/>
    </source>
</evidence>
<feature type="transmembrane region" description="Helical" evidence="9">
    <location>
        <begin position="58"/>
        <end position="77"/>
    </location>
</feature>
<feature type="transmembrane region" description="Helical" evidence="9">
    <location>
        <begin position="189"/>
        <end position="210"/>
    </location>
</feature>
<evidence type="ECO:0000313" key="14">
    <source>
        <dbReference type="Proteomes" id="UP000625079"/>
    </source>
</evidence>
<evidence type="ECO:0000256" key="4">
    <source>
        <dbReference type="ARBA" id="ARBA00022475"/>
    </source>
</evidence>
<feature type="transmembrane region" description="Helical" evidence="9">
    <location>
        <begin position="83"/>
        <end position="102"/>
    </location>
</feature>
<dbReference type="InterPro" id="IPR014341">
    <property type="entry name" value="Ectoine_EhuD"/>
</dbReference>
<evidence type="ECO:0000313" key="12">
    <source>
        <dbReference type="EMBL" id="QOZ64266.1"/>
    </source>
</evidence>
<gene>
    <name evidence="12" type="primary">ehuD</name>
    <name evidence="11" type="ORF">GCM10010987_45450</name>
    <name evidence="12" type="ORF">XH86_36245</name>
</gene>
<evidence type="ECO:0000256" key="7">
    <source>
        <dbReference type="ARBA" id="ARBA00022989"/>
    </source>
</evidence>
<name>A0A410VJ69_9BRAD</name>
<dbReference type="PANTHER" id="PTHR30614:SF0">
    <property type="entry name" value="L-CYSTINE TRANSPORT SYSTEM PERMEASE PROTEIN TCYL"/>
    <property type="match status" value="1"/>
</dbReference>
<dbReference type="EMBL" id="CP030058">
    <property type="protein sequence ID" value="QOZ64266.1"/>
    <property type="molecule type" value="Genomic_DNA"/>
</dbReference>
<dbReference type="PANTHER" id="PTHR30614">
    <property type="entry name" value="MEMBRANE COMPONENT OF AMINO ACID ABC TRANSPORTER"/>
    <property type="match status" value="1"/>
</dbReference>
<evidence type="ECO:0000256" key="9">
    <source>
        <dbReference type="RuleBase" id="RU363032"/>
    </source>
</evidence>
<dbReference type="Gene3D" id="1.10.3720.10">
    <property type="entry name" value="MetI-like"/>
    <property type="match status" value="1"/>
</dbReference>
<dbReference type="SUPFAM" id="SSF161098">
    <property type="entry name" value="MetI-like"/>
    <property type="match status" value="1"/>
</dbReference>
<evidence type="ECO:0000313" key="13">
    <source>
        <dbReference type="Proteomes" id="UP000593880"/>
    </source>
</evidence>
<geneLocation type="plasmid" evidence="12 13">
    <name>unnamed</name>
</geneLocation>
<keyword evidence="12" id="KW-0614">Plasmid</keyword>
<sequence>MKVDFQYAWELLPQLVVAAQTTLLAAVLGFIASLLGGLLLFALYSAKHRLTKILVRGYVEFARGVPLLVLIYFLYFVGPSAGVVISPLVTGVIALGLHYSAYMAEVYRAAMIGVPAGQWEASTSINLSTFDTYRRIIVPQMIPFIIPNAGSYFVYMLKDTPLLASISVWELMAVAQAEGARRFQYFEPITMVGIMFLVLSIAGAFLINRLERLSQKGWR</sequence>
<dbReference type="AlphaFoldDB" id="A0A410VJ69"/>
<keyword evidence="6" id="KW-0029">Amino-acid transport</keyword>
<dbReference type="NCBIfam" id="TIGR03003">
    <property type="entry name" value="ectoine_ehuD"/>
    <property type="match status" value="1"/>
</dbReference>
<dbReference type="EMBL" id="BMHC01000010">
    <property type="protein sequence ID" value="GGI27648.1"/>
    <property type="molecule type" value="Genomic_DNA"/>
</dbReference>
<keyword evidence="7 9" id="KW-1133">Transmembrane helix</keyword>
<feature type="transmembrane region" description="Helical" evidence="9">
    <location>
        <begin position="23"/>
        <end position="46"/>
    </location>
</feature>
<reference evidence="12 13" key="2">
    <citation type="submission" date="2018-06" db="EMBL/GenBank/DDBJ databases">
        <title>Comparative genomics of rhizobia nodulating Arachis hypogaea in China.</title>
        <authorList>
            <person name="Li Y."/>
        </authorList>
    </citation>
    <scope>NUCLEOTIDE SEQUENCE [LARGE SCALE GENOMIC DNA]</scope>
    <source>
        <strain evidence="12 13">CCBAU 51658</strain>
        <plasmid evidence="12 13">unnamed</plasmid>
    </source>
</reference>
<dbReference type="OrthoDB" id="9814550at2"/>
<dbReference type="NCBIfam" id="TIGR01726">
    <property type="entry name" value="HEQRo_perm_3TM"/>
    <property type="match status" value="1"/>
</dbReference>
<dbReference type="InterPro" id="IPR010065">
    <property type="entry name" value="AA_ABC_transptr_permease_3TM"/>
</dbReference>
<reference evidence="11" key="3">
    <citation type="submission" date="2022-12" db="EMBL/GenBank/DDBJ databases">
        <authorList>
            <person name="Sun Q."/>
            <person name="Zhou Y."/>
        </authorList>
    </citation>
    <scope>NUCLEOTIDE SEQUENCE</scope>
    <source>
        <strain evidence="11">CGMCC 1.15034</strain>
    </source>
</reference>
<evidence type="ECO:0000256" key="6">
    <source>
        <dbReference type="ARBA" id="ARBA00022970"/>
    </source>
</evidence>
<keyword evidence="4" id="KW-1003">Cell membrane</keyword>
<protein>
    <submittedName>
        <fullName evidence="11">Ectoine/hydroxyectoine ABC transporter permease subunit EhuD</fullName>
    </submittedName>
</protein>
<evidence type="ECO:0000256" key="5">
    <source>
        <dbReference type="ARBA" id="ARBA00022692"/>
    </source>
</evidence>
<evidence type="ECO:0000313" key="11">
    <source>
        <dbReference type="EMBL" id="GGI27648.1"/>
    </source>
</evidence>
<dbReference type="InterPro" id="IPR000515">
    <property type="entry name" value="MetI-like"/>
</dbReference>
<dbReference type="GO" id="GO:0043190">
    <property type="term" value="C:ATP-binding cassette (ABC) transporter complex"/>
    <property type="evidence" value="ECO:0007669"/>
    <property type="project" value="InterPro"/>
</dbReference>
<dbReference type="RefSeq" id="WP_128955088.1">
    <property type="nucleotide sequence ID" value="NZ_BMHC01000010.1"/>
</dbReference>
<dbReference type="Proteomes" id="UP000625079">
    <property type="component" value="Unassembled WGS sequence"/>
</dbReference>
<reference evidence="11" key="1">
    <citation type="journal article" date="2014" name="Int. J. Syst. Evol. Microbiol.">
        <title>Complete genome sequence of Corynebacterium casei LMG S-19264T (=DSM 44701T), isolated from a smear-ripened cheese.</title>
        <authorList>
            <consortium name="US DOE Joint Genome Institute (JGI-PGF)"/>
            <person name="Walter F."/>
            <person name="Albersmeier A."/>
            <person name="Kalinowski J."/>
            <person name="Ruckert C."/>
        </authorList>
    </citation>
    <scope>NUCLEOTIDE SEQUENCE</scope>
    <source>
        <strain evidence="11">CGMCC 1.15034</strain>
    </source>
</reference>
<evidence type="ECO:0000256" key="1">
    <source>
        <dbReference type="ARBA" id="ARBA00004429"/>
    </source>
</evidence>